<feature type="domain" description="TonB-dependent receptor-like beta-barrel" evidence="15">
    <location>
        <begin position="270"/>
        <end position="727"/>
    </location>
</feature>
<dbReference type="EMBL" id="LDTB01000039">
    <property type="protein sequence ID" value="KTT71504.1"/>
    <property type="molecule type" value="Genomic_DNA"/>
</dbReference>
<organism evidence="17 18">
    <name type="scientific">Sphingomonas endophytica</name>
    <dbReference type="NCBI Taxonomy" id="869719"/>
    <lineage>
        <taxon>Bacteria</taxon>
        <taxon>Pseudomonadati</taxon>
        <taxon>Pseudomonadota</taxon>
        <taxon>Alphaproteobacteria</taxon>
        <taxon>Sphingomonadales</taxon>
        <taxon>Sphingomonadaceae</taxon>
        <taxon>Sphingomonas</taxon>
    </lineage>
</organism>
<evidence type="ECO:0000256" key="8">
    <source>
        <dbReference type="ARBA" id="ARBA00023065"/>
    </source>
</evidence>
<keyword evidence="2 12" id="KW-0813">Transport</keyword>
<comment type="similarity">
    <text evidence="12 13">Belongs to the TonB-dependent receptor family.</text>
</comment>
<name>A0A147I1N9_9SPHN</name>
<comment type="subcellular location">
    <subcellularLocation>
        <location evidence="1 12">Cell outer membrane</location>
        <topology evidence="1 12">Multi-pass membrane protein</topology>
    </subcellularLocation>
</comment>
<keyword evidence="4" id="KW-0410">Iron transport</keyword>
<protein>
    <submittedName>
        <fullName evidence="17">TonB-dependent receptor</fullName>
    </submittedName>
</protein>
<evidence type="ECO:0000256" key="3">
    <source>
        <dbReference type="ARBA" id="ARBA00022452"/>
    </source>
</evidence>
<evidence type="ECO:0000256" key="10">
    <source>
        <dbReference type="ARBA" id="ARBA00023136"/>
    </source>
</evidence>
<dbReference type="GO" id="GO:0009279">
    <property type="term" value="C:cell outer membrane"/>
    <property type="evidence" value="ECO:0007669"/>
    <property type="project" value="UniProtKB-SubCell"/>
</dbReference>
<keyword evidence="11 12" id="KW-0998">Cell outer membrane</keyword>
<evidence type="ECO:0000313" key="18">
    <source>
        <dbReference type="Proteomes" id="UP000074310"/>
    </source>
</evidence>
<dbReference type="Pfam" id="PF00593">
    <property type="entry name" value="TonB_dep_Rec_b-barrel"/>
    <property type="match status" value="1"/>
</dbReference>
<dbReference type="Gene3D" id="2.40.170.20">
    <property type="entry name" value="TonB-dependent receptor, beta-barrel domain"/>
    <property type="match status" value="1"/>
</dbReference>
<evidence type="ECO:0000259" key="16">
    <source>
        <dbReference type="Pfam" id="PF07715"/>
    </source>
</evidence>
<keyword evidence="9 13" id="KW-0798">TonB box</keyword>
<comment type="caution">
    <text evidence="17">The sequence shown here is derived from an EMBL/GenBank/DDBJ whole genome shotgun (WGS) entry which is preliminary data.</text>
</comment>
<evidence type="ECO:0000256" key="7">
    <source>
        <dbReference type="ARBA" id="ARBA00023004"/>
    </source>
</evidence>
<gene>
    <name evidence="17" type="ORF">NS334_10445</name>
</gene>
<dbReference type="InterPro" id="IPR000531">
    <property type="entry name" value="Beta-barrel_TonB"/>
</dbReference>
<dbReference type="Proteomes" id="UP000074310">
    <property type="component" value="Unassembled WGS sequence"/>
</dbReference>
<dbReference type="InterPro" id="IPR037066">
    <property type="entry name" value="Plug_dom_sf"/>
</dbReference>
<evidence type="ECO:0000256" key="5">
    <source>
        <dbReference type="ARBA" id="ARBA00022692"/>
    </source>
</evidence>
<dbReference type="PROSITE" id="PS52016">
    <property type="entry name" value="TONB_DEPENDENT_REC_3"/>
    <property type="match status" value="1"/>
</dbReference>
<dbReference type="InterPro" id="IPR036942">
    <property type="entry name" value="Beta-barrel_TonB_sf"/>
</dbReference>
<keyword evidence="6 14" id="KW-0732">Signal</keyword>
<dbReference type="PANTHER" id="PTHR32552">
    <property type="entry name" value="FERRICHROME IRON RECEPTOR-RELATED"/>
    <property type="match status" value="1"/>
</dbReference>
<dbReference type="Gene3D" id="2.170.130.10">
    <property type="entry name" value="TonB-dependent receptor, plug domain"/>
    <property type="match status" value="1"/>
</dbReference>
<keyword evidence="5 12" id="KW-0812">Transmembrane</keyword>
<dbReference type="SUPFAM" id="SSF56935">
    <property type="entry name" value="Porins"/>
    <property type="match status" value="1"/>
</dbReference>
<feature type="chain" id="PRO_5007548112" evidence="14">
    <location>
        <begin position="18"/>
        <end position="766"/>
    </location>
</feature>
<keyword evidence="3 12" id="KW-1134">Transmembrane beta strand</keyword>
<keyword evidence="10 12" id="KW-0472">Membrane</keyword>
<dbReference type="AlphaFoldDB" id="A0A147I1N9"/>
<reference evidence="17 18" key="1">
    <citation type="journal article" date="2016" name="Front. Microbiol.">
        <title>Genomic Resource of Rice Seed Associated Bacteria.</title>
        <authorList>
            <person name="Midha S."/>
            <person name="Bansal K."/>
            <person name="Sharma S."/>
            <person name="Kumar N."/>
            <person name="Patil P.P."/>
            <person name="Chaudhry V."/>
            <person name="Patil P.B."/>
        </authorList>
    </citation>
    <scope>NUCLEOTIDE SEQUENCE [LARGE SCALE GENOMIC DNA]</scope>
    <source>
        <strain evidence="17 18">NS334</strain>
    </source>
</reference>
<keyword evidence="7" id="KW-0408">Iron</keyword>
<keyword evidence="18" id="KW-1185">Reference proteome</keyword>
<evidence type="ECO:0000256" key="11">
    <source>
        <dbReference type="ARBA" id="ARBA00023237"/>
    </source>
</evidence>
<accession>A0A147I1N9</accession>
<evidence type="ECO:0000256" key="14">
    <source>
        <dbReference type="SAM" id="SignalP"/>
    </source>
</evidence>
<evidence type="ECO:0000256" key="9">
    <source>
        <dbReference type="ARBA" id="ARBA00023077"/>
    </source>
</evidence>
<dbReference type="InterPro" id="IPR012910">
    <property type="entry name" value="Plug_dom"/>
</dbReference>
<feature type="signal peptide" evidence="14">
    <location>
        <begin position="1"/>
        <end position="17"/>
    </location>
</feature>
<dbReference type="InterPro" id="IPR039426">
    <property type="entry name" value="TonB-dep_rcpt-like"/>
</dbReference>
<evidence type="ECO:0000256" key="13">
    <source>
        <dbReference type="RuleBase" id="RU003357"/>
    </source>
</evidence>
<evidence type="ECO:0000256" key="1">
    <source>
        <dbReference type="ARBA" id="ARBA00004571"/>
    </source>
</evidence>
<dbReference type="GO" id="GO:0015344">
    <property type="term" value="F:siderophore uptake transmembrane transporter activity"/>
    <property type="evidence" value="ECO:0007669"/>
    <property type="project" value="TreeGrafter"/>
</dbReference>
<dbReference type="PANTHER" id="PTHR32552:SF89">
    <property type="entry name" value="CATECHOLATE SIDEROPHORE RECEPTOR FIU"/>
    <property type="match status" value="1"/>
</dbReference>
<proteinExistence type="inferred from homology"/>
<sequence>MLAGTAMLAAHAAPALAAPDAPAPAPADAAGDAPTEGNEVVVLGFGQARQVQTITAADIERLTPGTSPLKALEKLPGVNFQAADAFGAYEWAARISLRGFNQNQLGFTLDGIPLGDMSYGNSNGLHISRAIISENVATSTVAQGAGALGEASTSNLGGTLQFTSRRPSDDFGIAASGTYGSNDTWRGFARIDSGDLSGNGLKGYLSYGYLQAGKWKGNGVQRQHQVNAKLMQDFGDRGAITAFFNFSDRRENDYQDLSLEMIRRLGYDADNLNPDYATALRMGQVYWNQQTRAGSATAALPYPTAGLTYPAPYTSVDDAYYDAAGLRRDYLTGITMDAPVNDAVKLSLTGYYHGNEGQGVWVTPYVRTPGGAPLSIRTTEYGIDRFGSIARVSVETGANHLELGGWFEANGFRQARRFYGLGDQATPSRKVLSFQRNPLATQFNVDFQTDTTLYYVSDRLTLGQLTLNGGWKGYQVTNKATPLAGTLASGTIDARDWFLPQVGAVYGMGAAEAFVTYTENMRAFVSSATGGSPFATTQAGFNGIRDRLRPEKSKTVEAGLRYRSGGFQGSLAGYYVDFANRLLAYTNGSGIQGNPVTLQNVGGVENYGAEATALYKITPPLSLFASYSYNHSTYKDDVLAANGALVTATRGKTVVDSPRHMAKGEVVYDDGRFLARVGADYMSRRYFTYTNDQSVPGRVLVDATIGYTIGELGGLHGVRIEGSATNLLDKRYVATIGSNGFTGSGDNQTLLAGAPRQFFVTLRTGL</sequence>
<evidence type="ECO:0000256" key="2">
    <source>
        <dbReference type="ARBA" id="ARBA00022448"/>
    </source>
</evidence>
<evidence type="ECO:0000313" key="17">
    <source>
        <dbReference type="EMBL" id="KTT71504.1"/>
    </source>
</evidence>
<dbReference type="PATRIC" id="fig|869719.3.peg.1961"/>
<feature type="domain" description="TonB-dependent receptor plug" evidence="16">
    <location>
        <begin position="49"/>
        <end position="158"/>
    </location>
</feature>
<evidence type="ECO:0000259" key="15">
    <source>
        <dbReference type="Pfam" id="PF00593"/>
    </source>
</evidence>
<evidence type="ECO:0000256" key="4">
    <source>
        <dbReference type="ARBA" id="ARBA00022496"/>
    </source>
</evidence>
<keyword evidence="17" id="KW-0675">Receptor</keyword>
<dbReference type="Pfam" id="PF07715">
    <property type="entry name" value="Plug"/>
    <property type="match status" value="1"/>
</dbReference>
<keyword evidence="8" id="KW-0406">Ion transport</keyword>
<evidence type="ECO:0000256" key="6">
    <source>
        <dbReference type="ARBA" id="ARBA00022729"/>
    </source>
</evidence>
<evidence type="ECO:0000256" key="12">
    <source>
        <dbReference type="PROSITE-ProRule" id="PRU01360"/>
    </source>
</evidence>